<dbReference type="Gene3D" id="3.40.50.620">
    <property type="entry name" value="HUPs"/>
    <property type="match status" value="1"/>
</dbReference>
<evidence type="ECO:0000256" key="6">
    <source>
        <dbReference type="ARBA" id="ARBA00022917"/>
    </source>
</evidence>
<dbReference type="CDD" id="cd00671">
    <property type="entry name" value="ArgRS_core"/>
    <property type="match status" value="1"/>
</dbReference>
<dbReference type="Gene3D" id="3.30.1360.70">
    <property type="entry name" value="Arginyl tRNA synthetase N-terminal domain"/>
    <property type="match status" value="1"/>
</dbReference>
<keyword evidence="5 9" id="KW-0067">ATP-binding</keyword>
<feature type="short sequence motif" description="'HIGH' region" evidence="9">
    <location>
        <begin position="127"/>
        <end position="137"/>
    </location>
</feature>
<dbReference type="InterPro" id="IPR035684">
    <property type="entry name" value="ArgRS_core"/>
</dbReference>
<sequence length="587" mass="64612">MASVTSLSDNVQQHLASALSATLPEAAGADPLLRRSDRADFQANGILALAKKAKANPRELATQVVSRVVTGDVIQDVEVSGPGFLNITIADKAITGNLAARYADETGRLGVPYAEHPGTTVIDYAQPNVAKEMHVGHLRSAVIGDSVVQLLEFTGENVVRRHHIGDWGTQFGMLIQYLDEHPHELDHKAAEVTGEEAMSNLDRLYKAARKKFDSDEEFKTRARRRVVDLQAGDEHTLAMWQKFVDESKIYFFSVFEKLDMEIRDADIVGESGYNDMLAETCRLLEESGVAVRSEGALCVFFDDIKGPDGNPVPLIVQKSDGGYGYAATDLSAIRDRVFNLKANTLLYVVDARQALHFRMVFETARRAGWLNDDVTAVQLAFGTVLGKDGKPFKTREGETVRLVDLLDEAIDRASAVVREKAQDLSEEEIAERGAQVGIGAVKYADLSTSANRDYKFDLDQMVSLNGDTSVYLQYAYARIRSILRKAGEVSPAAHPELALADAERALGLHLDSFAETVREAAAEYAPHKLAAYLYQLASLYTSFYDKCPVLRAETPAQVENRLFLCDVTARTLHQGMALLGIRTPEKL</sequence>
<dbReference type="CDD" id="cd07956">
    <property type="entry name" value="Anticodon_Ia_Arg"/>
    <property type="match status" value="1"/>
</dbReference>
<feature type="domain" description="DALR anticodon binding" evidence="11">
    <location>
        <begin position="472"/>
        <end position="587"/>
    </location>
</feature>
<name>A0ABX7TWU0_STRCY</name>
<dbReference type="InterPro" id="IPR008909">
    <property type="entry name" value="DALR_anticod-bd"/>
</dbReference>
<keyword evidence="2 9" id="KW-0963">Cytoplasm</keyword>
<evidence type="ECO:0000313" key="14">
    <source>
        <dbReference type="Proteomes" id="UP000663908"/>
    </source>
</evidence>
<evidence type="ECO:0000256" key="3">
    <source>
        <dbReference type="ARBA" id="ARBA00022598"/>
    </source>
</evidence>
<dbReference type="SUPFAM" id="SSF55190">
    <property type="entry name" value="Arginyl-tRNA synthetase (ArgRS), N-terminal 'additional' domain"/>
    <property type="match status" value="1"/>
</dbReference>
<dbReference type="InterPro" id="IPR005148">
    <property type="entry name" value="Arg-tRNA-synth_N"/>
</dbReference>
<dbReference type="InterPro" id="IPR009080">
    <property type="entry name" value="tRNAsynth_Ia_anticodon-bd"/>
</dbReference>
<keyword evidence="14" id="KW-1185">Reference proteome</keyword>
<evidence type="ECO:0000256" key="5">
    <source>
        <dbReference type="ARBA" id="ARBA00022840"/>
    </source>
</evidence>
<dbReference type="Proteomes" id="UP000663908">
    <property type="component" value="Chromosome"/>
</dbReference>
<dbReference type="InterPro" id="IPR014729">
    <property type="entry name" value="Rossmann-like_a/b/a_fold"/>
</dbReference>
<evidence type="ECO:0000256" key="4">
    <source>
        <dbReference type="ARBA" id="ARBA00022741"/>
    </source>
</evidence>
<dbReference type="PRINTS" id="PR01038">
    <property type="entry name" value="TRNASYNTHARG"/>
</dbReference>
<keyword evidence="4 9" id="KW-0547">Nucleotide-binding</keyword>
<evidence type="ECO:0000256" key="9">
    <source>
        <dbReference type="HAMAP-Rule" id="MF_00123"/>
    </source>
</evidence>
<comment type="catalytic activity">
    <reaction evidence="8 9">
        <text>tRNA(Arg) + L-arginine + ATP = L-arginyl-tRNA(Arg) + AMP + diphosphate</text>
        <dbReference type="Rhea" id="RHEA:20301"/>
        <dbReference type="Rhea" id="RHEA-COMP:9658"/>
        <dbReference type="Rhea" id="RHEA-COMP:9673"/>
        <dbReference type="ChEBI" id="CHEBI:30616"/>
        <dbReference type="ChEBI" id="CHEBI:32682"/>
        <dbReference type="ChEBI" id="CHEBI:33019"/>
        <dbReference type="ChEBI" id="CHEBI:78442"/>
        <dbReference type="ChEBI" id="CHEBI:78513"/>
        <dbReference type="ChEBI" id="CHEBI:456215"/>
        <dbReference type="EC" id="6.1.1.19"/>
    </reaction>
</comment>
<dbReference type="PANTHER" id="PTHR11956:SF5">
    <property type="entry name" value="ARGININE--TRNA LIGASE, CYTOPLASMIC"/>
    <property type="match status" value="1"/>
</dbReference>
<comment type="subunit">
    <text evidence="9">Monomer.</text>
</comment>
<dbReference type="GO" id="GO:0004814">
    <property type="term" value="F:arginine-tRNA ligase activity"/>
    <property type="evidence" value="ECO:0007669"/>
    <property type="project" value="UniProtKB-EC"/>
</dbReference>
<proteinExistence type="inferred from homology"/>
<dbReference type="RefSeq" id="WP_208033611.1">
    <property type="nucleotide sequence ID" value="NZ_CP071839.1"/>
</dbReference>
<dbReference type="EMBL" id="CP071839">
    <property type="protein sequence ID" value="QTE00124.1"/>
    <property type="molecule type" value="Genomic_DNA"/>
</dbReference>
<keyword evidence="6 9" id="KW-0648">Protein biosynthesis</keyword>
<evidence type="ECO:0000256" key="10">
    <source>
        <dbReference type="RuleBase" id="RU363038"/>
    </source>
</evidence>
<feature type="domain" description="Arginyl tRNA synthetase N-terminal" evidence="12">
    <location>
        <begin position="9"/>
        <end position="89"/>
    </location>
</feature>
<evidence type="ECO:0000259" key="11">
    <source>
        <dbReference type="SMART" id="SM00836"/>
    </source>
</evidence>
<dbReference type="SMART" id="SM00836">
    <property type="entry name" value="DALR_1"/>
    <property type="match status" value="1"/>
</dbReference>
<evidence type="ECO:0000256" key="2">
    <source>
        <dbReference type="ARBA" id="ARBA00022490"/>
    </source>
</evidence>
<dbReference type="InterPro" id="IPR001278">
    <property type="entry name" value="Arg-tRNA-ligase"/>
</dbReference>
<dbReference type="Gene3D" id="1.10.730.10">
    <property type="entry name" value="Isoleucyl-tRNA Synthetase, Domain 1"/>
    <property type="match status" value="1"/>
</dbReference>
<dbReference type="NCBIfam" id="TIGR00456">
    <property type="entry name" value="argS"/>
    <property type="match status" value="1"/>
</dbReference>
<reference evidence="13 14" key="1">
    <citation type="submission" date="2021-03" db="EMBL/GenBank/DDBJ databases">
        <title>Complete genome sequence of Streptomyces cyanogenus S136, producer of anticancer angucycline landomycin A.</title>
        <authorList>
            <person name="Hrab P."/>
            <person name="Ruckert C."/>
            <person name="Busche T."/>
            <person name="Ostash I."/>
            <person name="Kalinowski J."/>
            <person name="Fedorenko V."/>
            <person name="Yushchuk O."/>
            <person name="Ostash B."/>
        </authorList>
    </citation>
    <scope>NUCLEOTIDE SEQUENCE [LARGE SCALE GENOMIC DNA]</scope>
    <source>
        <strain evidence="13 14">S136</strain>
    </source>
</reference>
<keyword evidence="7 9" id="KW-0030">Aminoacyl-tRNA synthetase</keyword>
<evidence type="ECO:0000259" key="12">
    <source>
        <dbReference type="SMART" id="SM01016"/>
    </source>
</evidence>
<gene>
    <name evidence="13" type="primary">argS1</name>
    <name evidence="9" type="synonym">argS</name>
    <name evidence="13" type="ORF">S1361_22510</name>
</gene>
<dbReference type="EC" id="6.1.1.19" evidence="9"/>
<accession>A0ABX7TWU0</accession>
<dbReference type="PANTHER" id="PTHR11956">
    <property type="entry name" value="ARGINYL-TRNA SYNTHETASE"/>
    <property type="match status" value="1"/>
</dbReference>
<comment type="similarity">
    <text evidence="1 9 10">Belongs to the class-I aminoacyl-tRNA synthetase family.</text>
</comment>
<dbReference type="SMART" id="SM01016">
    <property type="entry name" value="Arg_tRNA_synt_N"/>
    <property type="match status" value="1"/>
</dbReference>
<dbReference type="Pfam" id="PF03485">
    <property type="entry name" value="Arg_tRNA_synt_N"/>
    <property type="match status" value="1"/>
</dbReference>
<dbReference type="InterPro" id="IPR001412">
    <property type="entry name" value="aa-tRNA-synth_I_CS"/>
</dbReference>
<dbReference type="InterPro" id="IPR036695">
    <property type="entry name" value="Arg-tRNA-synth_N_sf"/>
</dbReference>
<evidence type="ECO:0000313" key="13">
    <source>
        <dbReference type="EMBL" id="QTE00124.1"/>
    </source>
</evidence>
<dbReference type="Pfam" id="PF00750">
    <property type="entry name" value="tRNA-synt_1d"/>
    <property type="match status" value="1"/>
</dbReference>
<evidence type="ECO:0000256" key="7">
    <source>
        <dbReference type="ARBA" id="ARBA00023146"/>
    </source>
</evidence>
<keyword evidence="3 9" id="KW-0436">Ligase</keyword>
<dbReference type="SUPFAM" id="SSF52374">
    <property type="entry name" value="Nucleotidylyl transferase"/>
    <property type="match status" value="1"/>
</dbReference>
<dbReference type="SUPFAM" id="SSF47323">
    <property type="entry name" value="Anticodon-binding domain of a subclass of class I aminoacyl-tRNA synthetases"/>
    <property type="match status" value="1"/>
</dbReference>
<dbReference type="PROSITE" id="PS00178">
    <property type="entry name" value="AA_TRNA_LIGASE_I"/>
    <property type="match status" value="1"/>
</dbReference>
<evidence type="ECO:0000256" key="8">
    <source>
        <dbReference type="ARBA" id="ARBA00049339"/>
    </source>
</evidence>
<dbReference type="Pfam" id="PF05746">
    <property type="entry name" value="DALR_1"/>
    <property type="match status" value="1"/>
</dbReference>
<evidence type="ECO:0000256" key="1">
    <source>
        <dbReference type="ARBA" id="ARBA00005594"/>
    </source>
</evidence>
<organism evidence="13 14">
    <name type="scientific">Streptomyces cyanogenus</name>
    <dbReference type="NCBI Taxonomy" id="80860"/>
    <lineage>
        <taxon>Bacteria</taxon>
        <taxon>Bacillati</taxon>
        <taxon>Actinomycetota</taxon>
        <taxon>Actinomycetes</taxon>
        <taxon>Kitasatosporales</taxon>
        <taxon>Streptomycetaceae</taxon>
        <taxon>Streptomyces</taxon>
    </lineage>
</organism>
<protein>
    <recommendedName>
        <fullName evidence="9">Arginine--tRNA ligase</fullName>
        <ecNumber evidence="9">6.1.1.19</ecNumber>
    </recommendedName>
    <alternativeName>
        <fullName evidence="9">Arginyl-tRNA synthetase</fullName>
        <shortName evidence="9">ArgRS</shortName>
    </alternativeName>
</protein>
<dbReference type="HAMAP" id="MF_00123">
    <property type="entry name" value="Arg_tRNA_synth"/>
    <property type="match status" value="1"/>
</dbReference>
<comment type="subcellular location">
    <subcellularLocation>
        <location evidence="9">Cytoplasm</location>
    </subcellularLocation>
</comment>